<comment type="caution">
    <text evidence="2">The sequence shown here is derived from an EMBL/GenBank/DDBJ whole genome shotgun (WGS) entry which is preliminary data.</text>
</comment>
<protein>
    <submittedName>
        <fullName evidence="2">DUF1385 domain-containing protein</fullName>
    </submittedName>
</protein>
<dbReference type="AlphaFoldDB" id="A0A931PUX2"/>
<gene>
    <name evidence="2" type="ORF">HYR64_07845</name>
</gene>
<sequence length="342" mass="37590">MPQAEYLQYGGQAIVEGVMMRSPRHFAIACRAPNGQIVLVSEALEKTWVGRQKWLKLPFLRGSLALVDSLALGYKALKFASNVQLDPKYQPAPADGEAPPPSQEMPSERVQDVAVGFALVAGLAIGLGLFLYLPNVLAEQLTRWGVRSSLEKNLVTEVIKITFFIGYLWGISRMPEVARMFMYHGAEHKAINTLEAEQELTLENCKAQTRLHPRCGTSFAIVVLLVSLLLFTFVPRYPFPALEGRIFLAATVRFFLELLILPLIAGASYELIRLAGKFRRSELVMALFWPGLKTQLITTNEPDESQIEVALTALKAVVEAETSGATPKTAGAHLIAATLPTA</sequence>
<reference evidence="2" key="1">
    <citation type="submission" date="2020-07" db="EMBL/GenBank/DDBJ databases">
        <title>Huge and variable diversity of episymbiotic CPR bacteria and DPANN archaea in groundwater ecosystems.</title>
        <authorList>
            <person name="He C.Y."/>
            <person name="Keren R."/>
            <person name="Whittaker M."/>
            <person name="Farag I.F."/>
            <person name="Doudna J."/>
            <person name="Cate J.H.D."/>
            <person name="Banfield J.F."/>
        </authorList>
    </citation>
    <scope>NUCLEOTIDE SEQUENCE</scope>
    <source>
        <strain evidence="2">NC_groundwater_17_Pr7_B-0.1um_64_12</strain>
    </source>
</reference>
<feature type="transmembrane region" description="Helical" evidence="1">
    <location>
        <begin position="216"/>
        <end position="234"/>
    </location>
</feature>
<accession>A0A931PUX2</accession>
<dbReference type="Proteomes" id="UP000727962">
    <property type="component" value="Unassembled WGS sequence"/>
</dbReference>
<feature type="transmembrane region" description="Helical" evidence="1">
    <location>
        <begin position="246"/>
        <end position="272"/>
    </location>
</feature>
<evidence type="ECO:0000313" key="2">
    <source>
        <dbReference type="EMBL" id="MBI1757002.1"/>
    </source>
</evidence>
<feature type="transmembrane region" description="Helical" evidence="1">
    <location>
        <begin position="154"/>
        <end position="172"/>
    </location>
</feature>
<keyword evidence="1" id="KW-0812">Transmembrane</keyword>
<feature type="transmembrane region" description="Helical" evidence="1">
    <location>
        <begin position="113"/>
        <end position="134"/>
    </location>
</feature>
<keyword evidence="1" id="KW-0472">Membrane</keyword>
<dbReference type="EMBL" id="JACOSL010000047">
    <property type="protein sequence ID" value="MBI1757002.1"/>
    <property type="molecule type" value="Genomic_DNA"/>
</dbReference>
<evidence type="ECO:0000256" key="1">
    <source>
        <dbReference type="SAM" id="Phobius"/>
    </source>
</evidence>
<dbReference type="PANTHER" id="PTHR42867">
    <property type="entry name" value="MEMBRANE PROTEIN-RELATED"/>
    <property type="match status" value="1"/>
</dbReference>
<dbReference type="Pfam" id="PF07136">
    <property type="entry name" value="DUF1385"/>
    <property type="match status" value="1"/>
</dbReference>
<dbReference type="InterPro" id="IPR010787">
    <property type="entry name" value="DUF1385"/>
</dbReference>
<keyword evidence="1" id="KW-1133">Transmembrane helix</keyword>
<organism evidence="2 3">
    <name type="scientific">Fimbriimonas ginsengisoli</name>
    <dbReference type="NCBI Taxonomy" id="1005039"/>
    <lineage>
        <taxon>Bacteria</taxon>
        <taxon>Bacillati</taxon>
        <taxon>Armatimonadota</taxon>
        <taxon>Fimbriimonadia</taxon>
        <taxon>Fimbriimonadales</taxon>
        <taxon>Fimbriimonadaceae</taxon>
        <taxon>Fimbriimonas</taxon>
    </lineage>
</organism>
<proteinExistence type="predicted"/>
<dbReference type="PANTHER" id="PTHR42867:SF1">
    <property type="entry name" value="MEMBRANE PROTEIN-RELATED"/>
    <property type="match status" value="1"/>
</dbReference>
<evidence type="ECO:0000313" key="3">
    <source>
        <dbReference type="Proteomes" id="UP000727962"/>
    </source>
</evidence>
<name>A0A931PUX2_FIMGI</name>